<dbReference type="SUPFAM" id="SSF53254">
    <property type="entry name" value="Phosphoglycerate mutase-like"/>
    <property type="match status" value="1"/>
</dbReference>
<evidence type="ECO:0000256" key="1">
    <source>
        <dbReference type="ARBA" id="ARBA00022741"/>
    </source>
</evidence>
<dbReference type="EMBL" id="CAUYUJ010001055">
    <property type="protein sequence ID" value="CAK0793924.1"/>
    <property type="molecule type" value="Genomic_DNA"/>
</dbReference>
<dbReference type="InterPro" id="IPR003094">
    <property type="entry name" value="6Pfruct_kin"/>
</dbReference>
<sequence>MGCGASAQRGTRWRADKSASGTTDLPLTSGQDTPLGMIEDLFPLSGEDVTPYEQQVTPSGTAFIPVASAESSPGTDDKLADIGLVYGLGGYSQYSRVLLCMVGLPARGKSYIVKMLTRYLMWSGFPVKAFNAGNLRRHMGKAGAAADFFDKNNEEMSELRERIASQCMEEAIGWLEKQQGVCAAIFDATNTTRQRRAKIVQRCGKGTGLTPVFVESICDDPEILKQNYRLKLINDDYQNTDPEKARADFLERVRQYEEVYEPVEDEECGENISYIKLFNVGQKVVMHRITGYLTSQVASYLSNCHITQRSIWLTRHAETEDQLRGKLGSVSQELTPKGRRYCRFMADMLRNCKRQMLEVGETSDREVLVLLGTAPVHAATLNALKSIPDEADDRINFLAMSTSLLNELDGGVCNGMTYEQIQREHPDIWAAREQDKLNFRYPGAGGESYADVIGRLRPIIIELERQRRSVLVISHLAVQRCLYAYFTGHPVQDTPHLELPMHTVVELRPKPLGAAVRQARFED</sequence>
<feature type="domain" description="6-phosphofructo-2-kinase" evidence="4">
    <location>
        <begin position="93"/>
        <end position="307"/>
    </location>
</feature>
<name>A0ABN9PTW1_9DINO</name>
<evidence type="ECO:0000313" key="5">
    <source>
        <dbReference type="EMBL" id="CAK0793924.1"/>
    </source>
</evidence>
<dbReference type="InterPro" id="IPR013078">
    <property type="entry name" value="His_Pase_superF_clade-1"/>
</dbReference>
<dbReference type="Pfam" id="PF00300">
    <property type="entry name" value="His_Phos_1"/>
    <property type="match status" value="1"/>
</dbReference>
<dbReference type="PANTHER" id="PTHR10606:SF32">
    <property type="entry name" value="6-PHOSPHOFRUCTO-2-KINASE 1"/>
    <property type="match status" value="1"/>
</dbReference>
<dbReference type="Pfam" id="PF01591">
    <property type="entry name" value="6PF2K"/>
    <property type="match status" value="1"/>
</dbReference>
<reference evidence="5" key="1">
    <citation type="submission" date="2023-10" db="EMBL/GenBank/DDBJ databases">
        <authorList>
            <person name="Chen Y."/>
            <person name="Shah S."/>
            <person name="Dougan E. K."/>
            <person name="Thang M."/>
            <person name="Chan C."/>
        </authorList>
    </citation>
    <scope>NUCLEOTIDE SEQUENCE [LARGE SCALE GENOMIC DNA]</scope>
</reference>
<dbReference type="PIRSF" id="PIRSF000709">
    <property type="entry name" value="6PFK_2-Ptase"/>
    <property type="match status" value="1"/>
</dbReference>
<dbReference type="Gene3D" id="3.40.50.1240">
    <property type="entry name" value="Phosphoglycerate mutase-like"/>
    <property type="match status" value="1"/>
</dbReference>
<dbReference type="PANTHER" id="PTHR10606">
    <property type="entry name" value="6-PHOSPHOFRUCTO-2-KINASE/FRUCTOSE-2,6-BISPHOSPHATASE"/>
    <property type="match status" value="1"/>
</dbReference>
<evidence type="ECO:0000256" key="2">
    <source>
        <dbReference type="ARBA" id="ARBA00022840"/>
    </source>
</evidence>
<accession>A0ABN9PTW1</accession>
<dbReference type="SUPFAM" id="SSF52540">
    <property type="entry name" value="P-loop containing nucleoside triphosphate hydrolases"/>
    <property type="match status" value="1"/>
</dbReference>
<proteinExistence type="predicted"/>
<dbReference type="Proteomes" id="UP001189429">
    <property type="component" value="Unassembled WGS sequence"/>
</dbReference>
<keyword evidence="6" id="KW-1185">Reference proteome</keyword>
<organism evidence="5 6">
    <name type="scientific">Prorocentrum cordatum</name>
    <dbReference type="NCBI Taxonomy" id="2364126"/>
    <lineage>
        <taxon>Eukaryota</taxon>
        <taxon>Sar</taxon>
        <taxon>Alveolata</taxon>
        <taxon>Dinophyceae</taxon>
        <taxon>Prorocentrales</taxon>
        <taxon>Prorocentraceae</taxon>
        <taxon>Prorocentrum</taxon>
    </lineage>
</organism>
<protein>
    <recommendedName>
        <fullName evidence="4">6-phosphofructo-2-kinase domain-containing protein</fullName>
    </recommendedName>
</protein>
<dbReference type="InterPro" id="IPR027417">
    <property type="entry name" value="P-loop_NTPase"/>
</dbReference>
<evidence type="ECO:0000256" key="3">
    <source>
        <dbReference type="SAM" id="MobiDB-lite"/>
    </source>
</evidence>
<comment type="caution">
    <text evidence="5">The sequence shown here is derived from an EMBL/GenBank/DDBJ whole genome shotgun (WGS) entry which is preliminary data.</text>
</comment>
<keyword evidence="2" id="KW-0067">ATP-binding</keyword>
<evidence type="ECO:0000259" key="4">
    <source>
        <dbReference type="Pfam" id="PF01591"/>
    </source>
</evidence>
<dbReference type="InterPro" id="IPR029033">
    <property type="entry name" value="His_PPase_superfam"/>
</dbReference>
<feature type="region of interest" description="Disordered" evidence="3">
    <location>
        <begin position="1"/>
        <end position="34"/>
    </location>
</feature>
<evidence type="ECO:0000313" key="6">
    <source>
        <dbReference type="Proteomes" id="UP001189429"/>
    </source>
</evidence>
<dbReference type="CDD" id="cd07067">
    <property type="entry name" value="HP_PGM_like"/>
    <property type="match status" value="1"/>
</dbReference>
<feature type="compositionally biased region" description="Polar residues" evidence="3">
    <location>
        <begin position="19"/>
        <end position="32"/>
    </location>
</feature>
<gene>
    <name evidence="5" type="ORF">PCOR1329_LOCUS4067</name>
</gene>
<dbReference type="PRINTS" id="PR00991">
    <property type="entry name" value="6PFRUCTKNASE"/>
</dbReference>
<dbReference type="Gene3D" id="3.40.50.300">
    <property type="entry name" value="P-loop containing nucleotide triphosphate hydrolases"/>
    <property type="match status" value="1"/>
</dbReference>
<keyword evidence="1" id="KW-0547">Nucleotide-binding</keyword>
<dbReference type="InterPro" id="IPR013079">
    <property type="entry name" value="6Phosfructo_kin"/>
</dbReference>